<organism evidence="13 14">
    <name type="scientific">Candidatus Synechococcus spongiarum SP3</name>
    <dbReference type="NCBI Taxonomy" id="1604020"/>
    <lineage>
        <taxon>Bacteria</taxon>
        <taxon>Bacillati</taxon>
        <taxon>Cyanobacteriota</taxon>
        <taxon>Cyanophyceae</taxon>
        <taxon>Synechococcales</taxon>
        <taxon>Synechococcaceae</taxon>
        <taxon>Synechococcus</taxon>
    </lineage>
</organism>
<comment type="pathway">
    <text evidence="4 11">Purine metabolism; AMP biosynthesis via salvage pathway; AMP from adenine: step 1/1.</text>
</comment>
<dbReference type="GO" id="GO:0016208">
    <property type="term" value="F:AMP binding"/>
    <property type="evidence" value="ECO:0007669"/>
    <property type="project" value="TreeGrafter"/>
</dbReference>
<dbReference type="GO" id="GO:0006168">
    <property type="term" value="P:adenine salvage"/>
    <property type="evidence" value="ECO:0007669"/>
    <property type="project" value="InterPro"/>
</dbReference>
<keyword evidence="9 11" id="KW-0808">Transferase</keyword>
<dbReference type="GO" id="GO:0006166">
    <property type="term" value="P:purine ribonucleoside salvage"/>
    <property type="evidence" value="ECO:0007669"/>
    <property type="project" value="UniProtKB-UniRule"/>
</dbReference>
<comment type="function">
    <text evidence="2 11">Catalyzes a salvage reaction resulting in the formation of AMP, that is energically less costly than de novo synthesis.</text>
</comment>
<dbReference type="GO" id="GO:0005737">
    <property type="term" value="C:cytoplasm"/>
    <property type="evidence" value="ECO:0007669"/>
    <property type="project" value="UniProtKB-SubCell"/>
</dbReference>
<dbReference type="Proteomes" id="UP000035067">
    <property type="component" value="Unassembled WGS sequence"/>
</dbReference>
<dbReference type="Pfam" id="PF00156">
    <property type="entry name" value="Pribosyltran"/>
    <property type="match status" value="1"/>
</dbReference>
<keyword evidence="10 11" id="KW-0660">Purine salvage</keyword>
<dbReference type="PANTHER" id="PTHR32315">
    <property type="entry name" value="ADENINE PHOSPHORIBOSYLTRANSFERASE"/>
    <property type="match status" value="1"/>
</dbReference>
<evidence type="ECO:0000256" key="2">
    <source>
        <dbReference type="ARBA" id="ARBA00003968"/>
    </source>
</evidence>
<dbReference type="SUPFAM" id="SSF53271">
    <property type="entry name" value="PRTase-like"/>
    <property type="match status" value="1"/>
</dbReference>
<evidence type="ECO:0000256" key="11">
    <source>
        <dbReference type="HAMAP-Rule" id="MF_00004"/>
    </source>
</evidence>
<reference evidence="13 14" key="1">
    <citation type="submission" date="2015-01" db="EMBL/GenBank/DDBJ databases">
        <title>Lifestyle Evolution in Cyanobacterial Symbionts of Sponges.</title>
        <authorList>
            <person name="Burgsdorf I."/>
            <person name="Slaby B.M."/>
            <person name="Handley K.M."/>
            <person name="Haber M."/>
            <person name="Blom J."/>
            <person name="Marshall C.W."/>
            <person name="Gilbert J.A."/>
            <person name="Hentschel U."/>
            <person name="Steindler L."/>
        </authorList>
    </citation>
    <scope>NUCLEOTIDE SEQUENCE [LARGE SCALE GENOMIC DNA]</scope>
    <source>
        <strain evidence="13">SP3</strain>
    </source>
</reference>
<comment type="caution">
    <text evidence="13">The sequence shown here is derived from an EMBL/GenBank/DDBJ whole genome shotgun (WGS) entry which is preliminary data.</text>
</comment>
<comment type="catalytic activity">
    <reaction evidence="1 11">
        <text>AMP + diphosphate = 5-phospho-alpha-D-ribose 1-diphosphate + adenine</text>
        <dbReference type="Rhea" id="RHEA:16609"/>
        <dbReference type="ChEBI" id="CHEBI:16708"/>
        <dbReference type="ChEBI" id="CHEBI:33019"/>
        <dbReference type="ChEBI" id="CHEBI:58017"/>
        <dbReference type="ChEBI" id="CHEBI:456215"/>
        <dbReference type="EC" id="2.4.2.7"/>
    </reaction>
</comment>
<sequence length="180" mass="19133">MSASPPSVADLLQLVRTVPDFPKPGIAFRDLTPLFADPAALRTLVDELVDRCRPMACEAIVGIEARGFLVGPPMACAMGVGFVPARKPGKLPRPTYGVDYALEYGMDRMEVHREDVQPGQAVLIVDDLLATGGTAAACATLVETAGARVCGYGFVAELRSLAGRQRLRKGVACESLVVYD</sequence>
<dbReference type="NCBIfam" id="NF002634">
    <property type="entry name" value="PRK02304.1-3"/>
    <property type="match status" value="1"/>
</dbReference>
<proteinExistence type="inferred from homology"/>
<dbReference type="HAMAP" id="MF_00004">
    <property type="entry name" value="Aden_phosphoribosyltr"/>
    <property type="match status" value="1"/>
</dbReference>
<evidence type="ECO:0000256" key="9">
    <source>
        <dbReference type="ARBA" id="ARBA00022679"/>
    </source>
</evidence>
<protein>
    <recommendedName>
        <fullName evidence="6 11">Adenine phosphoribosyltransferase</fullName>
        <shortName evidence="11">APRT</shortName>
        <ecNumber evidence="6 11">2.4.2.7</ecNumber>
    </recommendedName>
</protein>
<evidence type="ECO:0000256" key="3">
    <source>
        <dbReference type="ARBA" id="ARBA00004496"/>
    </source>
</evidence>
<gene>
    <name evidence="11" type="primary">apt</name>
    <name evidence="13" type="ORF">TE42_10420</name>
</gene>
<evidence type="ECO:0000256" key="5">
    <source>
        <dbReference type="ARBA" id="ARBA00008391"/>
    </source>
</evidence>
<dbReference type="EMBL" id="JXQG01000101">
    <property type="protein sequence ID" value="KKZ10284.1"/>
    <property type="molecule type" value="Genomic_DNA"/>
</dbReference>
<evidence type="ECO:0000313" key="13">
    <source>
        <dbReference type="EMBL" id="KKZ10284.1"/>
    </source>
</evidence>
<dbReference type="GO" id="GO:0044209">
    <property type="term" value="P:AMP salvage"/>
    <property type="evidence" value="ECO:0007669"/>
    <property type="project" value="UniProtKB-UniRule"/>
</dbReference>
<dbReference type="InterPro" id="IPR050054">
    <property type="entry name" value="UPRTase/APRTase"/>
</dbReference>
<evidence type="ECO:0000256" key="7">
    <source>
        <dbReference type="ARBA" id="ARBA00022490"/>
    </source>
</evidence>
<dbReference type="GO" id="GO:0003999">
    <property type="term" value="F:adenine phosphoribosyltransferase activity"/>
    <property type="evidence" value="ECO:0007669"/>
    <property type="project" value="UniProtKB-UniRule"/>
</dbReference>
<dbReference type="Gene3D" id="3.40.50.2020">
    <property type="match status" value="1"/>
</dbReference>
<dbReference type="CDD" id="cd06223">
    <property type="entry name" value="PRTases_typeI"/>
    <property type="match status" value="1"/>
</dbReference>
<dbReference type="UniPathway" id="UPA00588">
    <property type="reaction ID" value="UER00646"/>
</dbReference>
<evidence type="ECO:0000256" key="4">
    <source>
        <dbReference type="ARBA" id="ARBA00004659"/>
    </source>
</evidence>
<comment type="subcellular location">
    <subcellularLocation>
        <location evidence="3 11">Cytoplasm</location>
    </subcellularLocation>
</comment>
<comment type="subunit">
    <text evidence="11">Homodimer.</text>
</comment>
<dbReference type="InterPro" id="IPR005764">
    <property type="entry name" value="Ade_phspho_trans"/>
</dbReference>
<dbReference type="NCBIfam" id="NF002636">
    <property type="entry name" value="PRK02304.1-5"/>
    <property type="match status" value="1"/>
</dbReference>
<feature type="domain" description="Phosphoribosyltransferase" evidence="12">
    <location>
        <begin position="59"/>
        <end position="149"/>
    </location>
</feature>
<evidence type="ECO:0000256" key="8">
    <source>
        <dbReference type="ARBA" id="ARBA00022676"/>
    </source>
</evidence>
<keyword evidence="8 11" id="KW-0328">Glycosyltransferase</keyword>
<evidence type="ECO:0000256" key="6">
    <source>
        <dbReference type="ARBA" id="ARBA00011893"/>
    </source>
</evidence>
<evidence type="ECO:0000256" key="1">
    <source>
        <dbReference type="ARBA" id="ARBA00000868"/>
    </source>
</evidence>
<dbReference type="PANTHER" id="PTHR32315:SF3">
    <property type="entry name" value="ADENINE PHOSPHORIBOSYLTRANSFERASE"/>
    <property type="match status" value="1"/>
</dbReference>
<accession>A0A0G2IVE6</accession>
<dbReference type="GO" id="GO:0002055">
    <property type="term" value="F:adenine binding"/>
    <property type="evidence" value="ECO:0007669"/>
    <property type="project" value="TreeGrafter"/>
</dbReference>
<keyword evidence="7 11" id="KW-0963">Cytoplasm</keyword>
<dbReference type="PATRIC" id="fig|1604020.3.peg.698"/>
<dbReference type="EC" id="2.4.2.7" evidence="6 11"/>
<evidence type="ECO:0000256" key="10">
    <source>
        <dbReference type="ARBA" id="ARBA00022726"/>
    </source>
</evidence>
<dbReference type="InterPro" id="IPR000836">
    <property type="entry name" value="PRTase_dom"/>
</dbReference>
<comment type="similarity">
    <text evidence="5 11">Belongs to the purine/pyrimidine phosphoribosyltransferase family.</text>
</comment>
<dbReference type="AlphaFoldDB" id="A0A0G2IVE6"/>
<dbReference type="InterPro" id="IPR029057">
    <property type="entry name" value="PRTase-like"/>
</dbReference>
<name>A0A0G2IVE6_9SYNE</name>
<evidence type="ECO:0000313" key="14">
    <source>
        <dbReference type="Proteomes" id="UP000035067"/>
    </source>
</evidence>
<evidence type="ECO:0000259" key="12">
    <source>
        <dbReference type="Pfam" id="PF00156"/>
    </source>
</evidence>
<dbReference type="NCBIfam" id="TIGR01090">
    <property type="entry name" value="apt"/>
    <property type="match status" value="1"/>
</dbReference>
<dbReference type="FunFam" id="3.40.50.2020:FF:000021">
    <property type="entry name" value="Adenine phosphoribosyltransferase"/>
    <property type="match status" value="1"/>
</dbReference>